<comment type="subcellular location">
    <subcellularLocation>
        <location evidence="10">Cell inner membrane</location>
    </subcellularLocation>
    <subcellularLocation>
        <location evidence="2">Cell membrane</location>
        <topology evidence="2">Single-pass membrane protein</topology>
    </subcellularLocation>
</comment>
<keyword evidence="12" id="KW-0969">Cilium</keyword>
<feature type="transmembrane region" description="Helical" evidence="10">
    <location>
        <begin position="18"/>
        <end position="42"/>
    </location>
</feature>
<dbReference type="Proteomes" id="UP000198461">
    <property type="component" value="Unassembled WGS sequence"/>
</dbReference>
<feature type="region of interest" description="Disordered" evidence="11">
    <location>
        <begin position="50"/>
        <end position="86"/>
    </location>
</feature>
<evidence type="ECO:0000256" key="2">
    <source>
        <dbReference type="ARBA" id="ARBA00004162"/>
    </source>
</evidence>
<name>A0A1N6FLK0_9GAMM</name>
<organism evidence="12 13">
    <name type="scientific">Sulfurivirga caldicuralii</name>
    <dbReference type="NCBI Taxonomy" id="364032"/>
    <lineage>
        <taxon>Bacteria</taxon>
        <taxon>Pseudomonadati</taxon>
        <taxon>Pseudomonadota</taxon>
        <taxon>Gammaproteobacteria</taxon>
        <taxon>Thiotrichales</taxon>
        <taxon>Piscirickettsiaceae</taxon>
        <taxon>Sulfurivirga</taxon>
    </lineage>
</organism>
<dbReference type="STRING" id="364032.SAMN05443662_1129"/>
<dbReference type="PANTHER" id="PTHR35091:SF2">
    <property type="entry name" value="FLAGELLAR PROTEIN FLIL"/>
    <property type="match status" value="1"/>
</dbReference>
<evidence type="ECO:0000313" key="13">
    <source>
        <dbReference type="Proteomes" id="UP000198461"/>
    </source>
</evidence>
<evidence type="ECO:0000256" key="8">
    <source>
        <dbReference type="ARBA" id="ARBA00022989"/>
    </source>
</evidence>
<comment type="similarity">
    <text evidence="3 10">Belongs to the FliL family.</text>
</comment>
<comment type="function">
    <text evidence="1 10">Controls the rotational direction of flagella during chemotaxis.</text>
</comment>
<accession>A0A1N6FLK0</accession>
<dbReference type="EMBL" id="FSRE01000002">
    <property type="protein sequence ID" value="SIN96147.1"/>
    <property type="molecule type" value="Genomic_DNA"/>
</dbReference>
<evidence type="ECO:0000256" key="11">
    <source>
        <dbReference type="SAM" id="MobiDB-lite"/>
    </source>
</evidence>
<keyword evidence="12" id="KW-0966">Cell projection</keyword>
<gene>
    <name evidence="12" type="ORF">SAMN05443662_1129</name>
</gene>
<dbReference type="RefSeq" id="WP_074201387.1">
    <property type="nucleotide sequence ID" value="NZ_FSRE01000002.1"/>
</dbReference>
<evidence type="ECO:0000313" key="12">
    <source>
        <dbReference type="EMBL" id="SIN96147.1"/>
    </source>
</evidence>
<dbReference type="PANTHER" id="PTHR35091">
    <property type="entry name" value="FLAGELLAR PROTEIN FLIL"/>
    <property type="match status" value="1"/>
</dbReference>
<dbReference type="OrthoDB" id="5616092at2"/>
<evidence type="ECO:0000256" key="4">
    <source>
        <dbReference type="ARBA" id="ARBA00022475"/>
    </source>
</evidence>
<keyword evidence="4" id="KW-1003">Cell membrane</keyword>
<proteinExistence type="inferred from homology"/>
<dbReference type="InterPro" id="IPR005503">
    <property type="entry name" value="FliL"/>
</dbReference>
<dbReference type="GO" id="GO:0009425">
    <property type="term" value="C:bacterial-type flagellum basal body"/>
    <property type="evidence" value="ECO:0007669"/>
    <property type="project" value="InterPro"/>
</dbReference>
<evidence type="ECO:0000256" key="9">
    <source>
        <dbReference type="ARBA" id="ARBA00023136"/>
    </source>
</evidence>
<evidence type="ECO:0000256" key="6">
    <source>
        <dbReference type="ARBA" id="ARBA00022692"/>
    </source>
</evidence>
<sequence>MAEEEDKKEKSGGGSSTLLLVLIILLFIIVLGLGGLVAWLLLSQNHDKGGDKKEHVAEASAEHGEGGHGDGENPHAKHYSPKFKQFDPPPPDAPPLYFEMKPFVVNFHGEGKAKFLAVTLKLMTYYPQLVGEHGELEHLRPVLRNDITMLLRKQHYSELATDDGPEKLRKEILELVRKDLEKHGIYPDLVEDVLFERFVMQ</sequence>
<evidence type="ECO:0000256" key="1">
    <source>
        <dbReference type="ARBA" id="ARBA00002254"/>
    </source>
</evidence>
<evidence type="ECO:0000256" key="7">
    <source>
        <dbReference type="ARBA" id="ARBA00022779"/>
    </source>
</evidence>
<dbReference type="GO" id="GO:0006935">
    <property type="term" value="P:chemotaxis"/>
    <property type="evidence" value="ECO:0007669"/>
    <property type="project" value="UniProtKB-KW"/>
</dbReference>
<dbReference type="AlphaFoldDB" id="A0A1N6FLK0"/>
<keyword evidence="6 10" id="KW-0812">Transmembrane</keyword>
<dbReference type="Pfam" id="PF03748">
    <property type="entry name" value="FliL"/>
    <property type="match status" value="1"/>
</dbReference>
<keyword evidence="5 10" id="KW-0145">Chemotaxis</keyword>
<keyword evidence="7 10" id="KW-0283">Flagellar rotation</keyword>
<keyword evidence="9 10" id="KW-0472">Membrane</keyword>
<evidence type="ECO:0000256" key="3">
    <source>
        <dbReference type="ARBA" id="ARBA00008281"/>
    </source>
</evidence>
<keyword evidence="13" id="KW-1185">Reference proteome</keyword>
<dbReference type="GO" id="GO:0071978">
    <property type="term" value="P:bacterial-type flagellum-dependent swarming motility"/>
    <property type="evidence" value="ECO:0007669"/>
    <property type="project" value="TreeGrafter"/>
</dbReference>
<keyword evidence="10" id="KW-0997">Cell inner membrane</keyword>
<keyword evidence="12" id="KW-0282">Flagellum</keyword>
<keyword evidence="8 10" id="KW-1133">Transmembrane helix</keyword>
<evidence type="ECO:0000256" key="10">
    <source>
        <dbReference type="RuleBase" id="RU364125"/>
    </source>
</evidence>
<feature type="compositionally biased region" description="Basic and acidic residues" evidence="11">
    <location>
        <begin position="50"/>
        <end position="75"/>
    </location>
</feature>
<dbReference type="GO" id="GO:0005886">
    <property type="term" value="C:plasma membrane"/>
    <property type="evidence" value="ECO:0007669"/>
    <property type="project" value="UniProtKB-SubCell"/>
</dbReference>
<reference evidence="12 13" key="1">
    <citation type="submission" date="2016-11" db="EMBL/GenBank/DDBJ databases">
        <authorList>
            <person name="Jaros S."/>
            <person name="Januszkiewicz K."/>
            <person name="Wedrychowicz H."/>
        </authorList>
    </citation>
    <scope>NUCLEOTIDE SEQUENCE [LARGE SCALE GENOMIC DNA]</scope>
    <source>
        <strain evidence="12 13">DSM 17737</strain>
    </source>
</reference>
<evidence type="ECO:0000256" key="5">
    <source>
        <dbReference type="ARBA" id="ARBA00022500"/>
    </source>
</evidence>
<protein>
    <recommendedName>
        <fullName evidence="10">Flagellar protein FliL</fullName>
    </recommendedName>
</protein>